<evidence type="ECO:0000256" key="2">
    <source>
        <dbReference type="ARBA" id="ARBA00022598"/>
    </source>
</evidence>
<dbReference type="NCBIfam" id="NF004012">
    <property type="entry name" value="PRK05477.1-2"/>
    <property type="match status" value="1"/>
</dbReference>
<dbReference type="GO" id="GO:0030956">
    <property type="term" value="C:glutamyl-tRNA(Gln) amidotransferase complex"/>
    <property type="evidence" value="ECO:0007669"/>
    <property type="project" value="UniProtKB-UniRule"/>
</dbReference>
<dbReference type="AlphaFoldDB" id="A0A226E6T8"/>
<comment type="function">
    <text evidence="7">Allows the formation of correctly charged Gln-tRNA(Gln) through the transamidation of misacylated Glu-tRNA(Gln) in the mitochondria. The reaction takes place in the presence of glutamine and ATP through an activated gamma-phospho-Glu-tRNA(Gln).</text>
</comment>
<dbReference type="SMART" id="SM00845">
    <property type="entry name" value="GatB_Yqey"/>
    <property type="match status" value="1"/>
</dbReference>
<dbReference type="OrthoDB" id="1722066at2759"/>
<protein>
    <recommendedName>
        <fullName evidence="7">Glutamyl-tRNA(Gln) amidotransferase subunit B, mitochondrial</fullName>
        <shortName evidence="7">Glu-AdT subunit B</shortName>
        <ecNumber evidence="7">6.3.5.-</ecNumber>
    </recommendedName>
</protein>
<keyword evidence="10" id="KW-1185">Reference proteome</keyword>
<accession>A0A226E6T8</accession>
<comment type="catalytic activity">
    <reaction evidence="6 7">
        <text>L-glutamyl-tRNA(Gln) + L-glutamine + ATP + H2O = L-glutaminyl-tRNA(Gln) + L-glutamate + ADP + phosphate + H(+)</text>
        <dbReference type="Rhea" id="RHEA:17521"/>
        <dbReference type="Rhea" id="RHEA-COMP:9681"/>
        <dbReference type="Rhea" id="RHEA-COMP:9684"/>
        <dbReference type="ChEBI" id="CHEBI:15377"/>
        <dbReference type="ChEBI" id="CHEBI:15378"/>
        <dbReference type="ChEBI" id="CHEBI:29985"/>
        <dbReference type="ChEBI" id="CHEBI:30616"/>
        <dbReference type="ChEBI" id="CHEBI:43474"/>
        <dbReference type="ChEBI" id="CHEBI:58359"/>
        <dbReference type="ChEBI" id="CHEBI:78520"/>
        <dbReference type="ChEBI" id="CHEBI:78521"/>
        <dbReference type="ChEBI" id="CHEBI:456216"/>
    </reaction>
</comment>
<dbReference type="STRING" id="158441.A0A226E6T8"/>
<dbReference type="Pfam" id="PF02934">
    <property type="entry name" value="GatB_N"/>
    <property type="match status" value="1"/>
</dbReference>
<evidence type="ECO:0000259" key="8">
    <source>
        <dbReference type="SMART" id="SM00845"/>
    </source>
</evidence>
<dbReference type="GO" id="GO:0016740">
    <property type="term" value="F:transferase activity"/>
    <property type="evidence" value="ECO:0007669"/>
    <property type="project" value="UniProtKB-KW"/>
</dbReference>
<keyword evidence="9" id="KW-0808">Transferase</keyword>
<proteinExistence type="inferred from homology"/>
<dbReference type="NCBIfam" id="TIGR00133">
    <property type="entry name" value="gatB"/>
    <property type="match status" value="1"/>
</dbReference>
<comment type="subcellular location">
    <subcellularLocation>
        <location evidence="7">Mitochondrion</location>
    </subcellularLocation>
</comment>
<keyword evidence="7" id="KW-0496">Mitochondrion</keyword>
<organism evidence="9 10">
    <name type="scientific">Folsomia candida</name>
    <name type="common">Springtail</name>
    <dbReference type="NCBI Taxonomy" id="158441"/>
    <lineage>
        <taxon>Eukaryota</taxon>
        <taxon>Metazoa</taxon>
        <taxon>Ecdysozoa</taxon>
        <taxon>Arthropoda</taxon>
        <taxon>Hexapoda</taxon>
        <taxon>Collembola</taxon>
        <taxon>Entomobryomorpha</taxon>
        <taxon>Isotomoidea</taxon>
        <taxon>Isotomidae</taxon>
        <taxon>Proisotominae</taxon>
        <taxon>Folsomia</taxon>
    </lineage>
</organism>
<dbReference type="InterPro" id="IPR023168">
    <property type="entry name" value="GatB_Yqey_C_2"/>
</dbReference>
<dbReference type="PANTHER" id="PTHR11659:SF0">
    <property type="entry name" value="GLUTAMYL-TRNA(GLN) AMIDOTRANSFERASE SUBUNIT B, MITOCHONDRIAL"/>
    <property type="match status" value="1"/>
</dbReference>
<evidence type="ECO:0000256" key="1">
    <source>
        <dbReference type="ARBA" id="ARBA00005306"/>
    </source>
</evidence>
<dbReference type="GO" id="GO:0050567">
    <property type="term" value="F:glutaminyl-tRNA synthase (glutamine-hydrolyzing) activity"/>
    <property type="evidence" value="ECO:0007669"/>
    <property type="project" value="UniProtKB-UniRule"/>
</dbReference>
<dbReference type="EC" id="6.3.5.-" evidence="7"/>
<keyword evidence="2 7" id="KW-0436">Ligase</keyword>
<evidence type="ECO:0000256" key="7">
    <source>
        <dbReference type="HAMAP-Rule" id="MF_03147"/>
    </source>
</evidence>
<keyword evidence="3 7" id="KW-0547">Nucleotide-binding</keyword>
<evidence type="ECO:0000313" key="9">
    <source>
        <dbReference type="EMBL" id="OXA53315.1"/>
    </source>
</evidence>
<dbReference type="OMA" id="ARKWWMG"/>
<name>A0A226E6T8_FOLCA</name>
<dbReference type="PANTHER" id="PTHR11659">
    <property type="entry name" value="GLUTAMYL-TRNA GLN AMIDOTRANSFERASE SUBUNIT B MITOCHONDRIAL AND PROKARYOTIC PET112-RELATED"/>
    <property type="match status" value="1"/>
</dbReference>
<evidence type="ECO:0000256" key="4">
    <source>
        <dbReference type="ARBA" id="ARBA00022840"/>
    </source>
</evidence>
<feature type="domain" description="Asn/Gln amidotransferase" evidence="8">
    <location>
        <begin position="370"/>
        <end position="521"/>
    </location>
</feature>
<sequence length="524" mass="58910">MRRSFLQLSTNNIANRATKRWFSSIKRPGDWESIIGLEVHAQISTESKLFSGGATAFGAPLNSLVTFFDAAIPGTLPVLNKKCVEAAVLTAMALSCEINPVSWFDRKHYFYSDLPSGFQITQQRKAIANKGELQFVVYNPSIHKQPYYAKSKIQQLQLEQDSGRSLHVPSGNRSLIDLNRAGIALMEIVFEPDLKDGEEASALVKELCLILERIGTCSCRMEEGALRVDANISVNRKGLPLGTRTEVKNISSIRSIVNAIEFEVERQISELEKGRRIVNETRGYDAQTKQTVPMRDKEERQDYRFMPEPNLPPLKVTYDPGSTDSKTVNIAKLRSRLKELPEVTRKRLMKQFGLKLETAIMIVNTPGFLPYFQSVMKNIDSNLGLRTANFIAVEILSELNKNNLTLNDCMIDPDKLGELIKILDDQTVNFIKATEIMQLLLKGDNRSPLQIVKDENWMQVTDSGAIMSACEDVLKENPNLVMKFKNSGKSKLMNQLIAKVKTKTGGKYNMQQVADTVEKLLKNS</sequence>
<dbReference type="InterPro" id="IPR017959">
    <property type="entry name" value="Asn/Gln-tRNA_amidoTrfase_suB/E"/>
</dbReference>
<keyword evidence="5 7" id="KW-0648">Protein biosynthesis</keyword>
<gene>
    <name evidence="9" type="ORF">Fcan01_12392</name>
</gene>
<dbReference type="SUPFAM" id="SSF89095">
    <property type="entry name" value="GatB/YqeY motif"/>
    <property type="match status" value="1"/>
</dbReference>
<dbReference type="InterPro" id="IPR003789">
    <property type="entry name" value="Asn/Gln_tRNA_amidoTrase-B-like"/>
</dbReference>
<comment type="similarity">
    <text evidence="1 7">Belongs to the GatB/GatE family. GatB subfamily.</text>
</comment>
<dbReference type="Proteomes" id="UP000198287">
    <property type="component" value="Unassembled WGS sequence"/>
</dbReference>
<dbReference type="SUPFAM" id="SSF55931">
    <property type="entry name" value="Glutamine synthetase/guanido kinase"/>
    <property type="match status" value="1"/>
</dbReference>
<evidence type="ECO:0000256" key="3">
    <source>
        <dbReference type="ARBA" id="ARBA00022741"/>
    </source>
</evidence>
<dbReference type="InterPro" id="IPR004413">
    <property type="entry name" value="GatB"/>
</dbReference>
<dbReference type="HAMAP" id="MF_00121">
    <property type="entry name" value="GatB"/>
    <property type="match status" value="1"/>
</dbReference>
<dbReference type="InterPro" id="IPR014746">
    <property type="entry name" value="Gln_synth/guanido_kin_cat_dom"/>
</dbReference>
<evidence type="ECO:0000256" key="5">
    <source>
        <dbReference type="ARBA" id="ARBA00022917"/>
    </source>
</evidence>
<dbReference type="GO" id="GO:0005739">
    <property type="term" value="C:mitochondrion"/>
    <property type="evidence" value="ECO:0007669"/>
    <property type="project" value="UniProtKB-SubCell"/>
</dbReference>
<reference evidence="9 10" key="1">
    <citation type="submission" date="2015-12" db="EMBL/GenBank/DDBJ databases">
        <title>The genome of Folsomia candida.</title>
        <authorList>
            <person name="Faddeeva A."/>
            <person name="Derks M.F."/>
            <person name="Anvar Y."/>
            <person name="Smit S."/>
            <person name="Van Straalen N."/>
            <person name="Roelofs D."/>
        </authorList>
    </citation>
    <scope>NUCLEOTIDE SEQUENCE [LARGE SCALE GENOMIC DNA]</scope>
    <source>
        <strain evidence="9 10">VU population</strain>
        <tissue evidence="9">Whole body</tissue>
    </source>
</reference>
<comment type="subunit">
    <text evidence="7">Subunit of the heterotrimeric GatCAB amidotransferase (AdT) complex, composed of A, B and C subunits.</text>
</comment>
<evidence type="ECO:0000313" key="10">
    <source>
        <dbReference type="Proteomes" id="UP000198287"/>
    </source>
</evidence>
<dbReference type="Gene3D" id="1.10.10.410">
    <property type="match status" value="1"/>
</dbReference>
<dbReference type="GO" id="GO:0070681">
    <property type="term" value="P:glutaminyl-tRNAGln biosynthesis via transamidation"/>
    <property type="evidence" value="ECO:0007669"/>
    <property type="project" value="UniProtKB-UniRule"/>
</dbReference>
<dbReference type="NCBIfam" id="NF004014">
    <property type="entry name" value="PRK05477.1-4"/>
    <property type="match status" value="1"/>
</dbReference>
<dbReference type="Pfam" id="PF02637">
    <property type="entry name" value="GatB_Yqey"/>
    <property type="match status" value="1"/>
</dbReference>
<comment type="caution">
    <text evidence="9">The sequence shown here is derived from an EMBL/GenBank/DDBJ whole genome shotgun (WGS) entry which is preliminary data.</text>
</comment>
<dbReference type="InterPro" id="IPR006075">
    <property type="entry name" value="Asn/Gln-tRNA_Trfase_suB/E_cat"/>
</dbReference>
<dbReference type="InterPro" id="IPR018027">
    <property type="entry name" value="Asn/Gln_amidotransferase"/>
</dbReference>
<dbReference type="EMBL" id="LNIX01000006">
    <property type="protein sequence ID" value="OXA53315.1"/>
    <property type="molecule type" value="Genomic_DNA"/>
</dbReference>
<evidence type="ECO:0000256" key="6">
    <source>
        <dbReference type="ARBA" id="ARBA00047913"/>
    </source>
</evidence>
<dbReference type="GO" id="GO:0005524">
    <property type="term" value="F:ATP binding"/>
    <property type="evidence" value="ECO:0007669"/>
    <property type="project" value="UniProtKB-KW"/>
</dbReference>
<keyword evidence="4 7" id="KW-0067">ATP-binding</keyword>
<dbReference type="GO" id="GO:0032543">
    <property type="term" value="P:mitochondrial translation"/>
    <property type="evidence" value="ECO:0007669"/>
    <property type="project" value="UniProtKB-UniRule"/>
</dbReference>